<evidence type="ECO:0000313" key="3">
    <source>
        <dbReference type="Proteomes" id="UP000287910"/>
    </source>
</evidence>
<feature type="transmembrane region" description="Helical" evidence="1">
    <location>
        <begin position="64"/>
        <end position="83"/>
    </location>
</feature>
<proteinExistence type="predicted"/>
<reference evidence="2 3" key="1">
    <citation type="submission" date="2018-12" db="EMBL/GenBank/DDBJ databases">
        <title>Lysinibacillus antri sp. nov., isolated from a cave soil.</title>
        <authorList>
            <person name="Narsing Rao M.P."/>
            <person name="Zhang H."/>
            <person name="Dong Z.-Y."/>
            <person name="Niu X.-K."/>
            <person name="Zhang K."/>
            <person name="Fang B.-Z."/>
            <person name="Kang Y.-Q."/>
            <person name="Xiao M."/>
            <person name="Li W.-J."/>
        </authorList>
    </citation>
    <scope>NUCLEOTIDE SEQUENCE [LARGE SCALE GENOMIC DNA]</scope>
    <source>
        <strain evidence="2 3">SYSU K30002</strain>
    </source>
</reference>
<evidence type="ECO:0000313" key="2">
    <source>
        <dbReference type="EMBL" id="RUL54067.1"/>
    </source>
</evidence>
<evidence type="ECO:0000256" key="1">
    <source>
        <dbReference type="SAM" id="Phobius"/>
    </source>
</evidence>
<dbReference type="RefSeq" id="WP_126658650.1">
    <property type="nucleotide sequence ID" value="NZ_RYYR01000008.1"/>
</dbReference>
<feature type="transmembrane region" description="Helical" evidence="1">
    <location>
        <begin position="37"/>
        <end position="58"/>
    </location>
</feature>
<keyword evidence="1" id="KW-1133">Transmembrane helix</keyword>
<keyword evidence="1" id="KW-0472">Membrane</keyword>
<keyword evidence="3" id="KW-1185">Reference proteome</keyword>
<gene>
    <name evidence="2" type="ORF">EK386_08055</name>
</gene>
<keyword evidence="1" id="KW-0812">Transmembrane</keyword>
<comment type="caution">
    <text evidence="2">The sequence shown here is derived from an EMBL/GenBank/DDBJ whole genome shotgun (WGS) entry which is preliminary data.</text>
</comment>
<name>A0A3S0PQG2_9BACI</name>
<dbReference type="AlphaFoldDB" id="A0A3S0PQG2"/>
<sequence>MDGLIIGGFLFIVGLILFPIGFNELKENLKDVKELSLWRKVVVFVVELWGCLSLTSFLSYILCLSLILLFSGIVCVGFSLAIFN</sequence>
<organism evidence="2 3">
    <name type="scientific">Lysinibacillus antri</name>
    <dbReference type="NCBI Taxonomy" id="2498145"/>
    <lineage>
        <taxon>Bacteria</taxon>
        <taxon>Bacillati</taxon>
        <taxon>Bacillota</taxon>
        <taxon>Bacilli</taxon>
        <taxon>Bacillales</taxon>
        <taxon>Bacillaceae</taxon>
        <taxon>Lysinibacillus</taxon>
    </lineage>
</organism>
<dbReference type="EMBL" id="RYYR01000008">
    <property type="protein sequence ID" value="RUL54067.1"/>
    <property type="molecule type" value="Genomic_DNA"/>
</dbReference>
<protein>
    <submittedName>
        <fullName evidence="2">Uncharacterized protein</fullName>
    </submittedName>
</protein>
<accession>A0A3S0PQG2</accession>
<feature type="transmembrane region" description="Helical" evidence="1">
    <location>
        <begin position="6"/>
        <end position="25"/>
    </location>
</feature>
<dbReference type="Proteomes" id="UP000287910">
    <property type="component" value="Unassembled WGS sequence"/>
</dbReference>